<proteinExistence type="predicted"/>
<gene>
    <name evidence="1" type="ORF">FJTKL_03385</name>
</gene>
<accession>A0ABR4F1Y1</accession>
<reference evidence="1 2" key="1">
    <citation type="submission" date="2024-03" db="EMBL/GenBank/DDBJ databases">
        <title>A high-quality draft genome sequence of Diaporthe vaccinii, a causative agent of upright dieback and viscid rot disease in cranberry plants.</title>
        <authorList>
            <person name="Sarrasin M."/>
            <person name="Lang B.F."/>
            <person name="Burger G."/>
        </authorList>
    </citation>
    <scope>NUCLEOTIDE SEQUENCE [LARGE SCALE GENOMIC DNA]</scope>
    <source>
        <strain evidence="1 2">IS7</strain>
    </source>
</reference>
<organism evidence="1 2">
    <name type="scientific">Diaporthe vaccinii</name>
    <dbReference type="NCBI Taxonomy" id="105482"/>
    <lineage>
        <taxon>Eukaryota</taxon>
        <taxon>Fungi</taxon>
        <taxon>Dikarya</taxon>
        <taxon>Ascomycota</taxon>
        <taxon>Pezizomycotina</taxon>
        <taxon>Sordariomycetes</taxon>
        <taxon>Sordariomycetidae</taxon>
        <taxon>Diaporthales</taxon>
        <taxon>Diaporthaceae</taxon>
        <taxon>Diaporthe</taxon>
        <taxon>Diaporthe eres species complex</taxon>
    </lineage>
</organism>
<name>A0ABR4F1Y1_9PEZI</name>
<sequence>MVASSRIRTSSFRCSSLLVSHDFETKVDYCFELGLENIEMLLAVAECHEEEDLPHYLEHFEDSDGRFLLAAHAR</sequence>
<comment type="caution">
    <text evidence="1">The sequence shown here is derived from an EMBL/GenBank/DDBJ whole genome shotgun (WGS) entry which is preliminary data.</text>
</comment>
<protein>
    <submittedName>
        <fullName evidence="1">Uncharacterized protein</fullName>
    </submittedName>
</protein>
<dbReference type="Proteomes" id="UP001600888">
    <property type="component" value="Unassembled WGS sequence"/>
</dbReference>
<evidence type="ECO:0000313" key="1">
    <source>
        <dbReference type="EMBL" id="KAL2288696.1"/>
    </source>
</evidence>
<evidence type="ECO:0000313" key="2">
    <source>
        <dbReference type="Proteomes" id="UP001600888"/>
    </source>
</evidence>
<keyword evidence="2" id="KW-1185">Reference proteome</keyword>
<dbReference type="EMBL" id="JBAWTH010000015">
    <property type="protein sequence ID" value="KAL2288696.1"/>
    <property type="molecule type" value="Genomic_DNA"/>
</dbReference>